<proteinExistence type="inferred from homology"/>
<evidence type="ECO:0000256" key="2">
    <source>
        <dbReference type="ARBA" id="ARBA00008034"/>
    </source>
</evidence>
<protein>
    <submittedName>
        <fullName evidence="8">Zinc/manganese transporter permease</fullName>
    </submittedName>
</protein>
<reference evidence="8 9" key="1">
    <citation type="submission" date="2015-08" db="EMBL/GenBank/DDBJ databases">
        <title>Complete genome sequence of Sulfurifustis variabilis.</title>
        <authorList>
            <person name="Miura A."/>
            <person name="Kojima H."/>
            <person name="Fukui M."/>
        </authorList>
    </citation>
    <scope>NUCLEOTIDE SEQUENCE [LARGE SCALE GENOMIC DNA]</scope>
    <source>
        <strain evidence="9">skN76</strain>
    </source>
</reference>
<evidence type="ECO:0000256" key="7">
    <source>
        <dbReference type="SAM" id="Phobius"/>
    </source>
</evidence>
<evidence type="ECO:0000313" key="9">
    <source>
        <dbReference type="Proteomes" id="UP000218899"/>
    </source>
</evidence>
<evidence type="ECO:0000313" key="8">
    <source>
        <dbReference type="EMBL" id="BAU48992.1"/>
    </source>
</evidence>
<dbReference type="Proteomes" id="UP000218899">
    <property type="component" value="Chromosome"/>
</dbReference>
<feature type="transmembrane region" description="Helical" evidence="7">
    <location>
        <begin position="38"/>
        <end position="58"/>
    </location>
</feature>
<evidence type="ECO:0000256" key="4">
    <source>
        <dbReference type="ARBA" id="ARBA00022989"/>
    </source>
</evidence>
<name>A0A1B4V8M3_9GAMM</name>
<dbReference type="PANTHER" id="PTHR30477:SF19">
    <property type="entry name" value="METAL ABC TRANSPORTER PERMEASE"/>
    <property type="match status" value="1"/>
</dbReference>
<dbReference type="RefSeq" id="WP_096461452.1">
    <property type="nucleotide sequence ID" value="NZ_AP014936.1"/>
</dbReference>
<keyword evidence="6" id="KW-0813">Transport</keyword>
<keyword evidence="5 7" id="KW-0472">Membrane</keyword>
<evidence type="ECO:0000256" key="1">
    <source>
        <dbReference type="ARBA" id="ARBA00004141"/>
    </source>
</evidence>
<feature type="transmembrane region" description="Helical" evidence="7">
    <location>
        <begin position="231"/>
        <end position="249"/>
    </location>
</feature>
<evidence type="ECO:0000256" key="5">
    <source>
        <dbReference type="ARBA" id="ARBA00023136"/>
    </source>
</evidence>
<comment type="similarity">
    <text evidence="2 6">Belongs to the ABC-3 integral membrane protein family.</text>
</comment>
<evidence type="ECO:0000256" key="6">
    <source>
        <dbReference type="RuleBase" id="RU003943"/>
    </source>
</evidence>
<accession>A0A1B4V8M3</accession>
<comment type="subcellular location">
    <subcellularLocation>
        <location evidence="6">Cell membrane</location>
        <topology evidence="6">Multi-pass membrane protein</topology>
    </subcellularLocation>
    <subcellularLocation>
        <location evidence="1">Membrane</location>
        <topology evidence="1">Multi-pass membrane protein</topology>
    </subcellularLocation>
</comment>
<feature type="transmembrane region" description="Helical" evidence="7">
    <location>
        <begin position="6"/>
        <end position="26"/>
    </location>
</feature>
<dbReference type="EMBL" id="AP014936">
    <property type="protein sequence ID" value="BAU48992.1"/>
    <property type="molecule type" value="Genomic_DNA"/>
</dbReference>
<organism evidence="8 9">
    <name type="scientific">Sulfurifustis variabilis</name>
    <dbReference type="NCBI Taxonomy" id="1675686"/>
    <lineage>
        <taxon>Bacteria</taxon>
        <taxon>Pseudomonadati</taxon>
        <taxon>Pseudomonadota</taxon>
        <taxon>Gammaproteobacteria</taxon>
        <taxon>Acidiferrobacterales</taxon>
        <taxon>Acidiferrobacteraceae</taxon>
        <taxon>Sulfurifustis</taxon>
    </lineage>
</organism>
<keyword evidence="3 6" id="KW-0812">Transmembrane</keyword>
<evidence type="ECO:0000256" key="3">
    <source>
        <dbReference type="ARBA" id="ARBA00022692"/>
    </source>
</evidence>
<dbReference type="GO" id="GO:0055085">
    <property type="term" value="P:transmembrane transport"/>
    <property type="evidence" value="ECO:0007669"/>
    <property type="project" value="InterPro"/>
</dbReference>
<feature type="transmembrane region" description="Helical" evidence="7">
    <location>
        <begin position="132"/>
        <end position="153"/>
    </location>
</feature>
<dbReference type="GO" id="GO:0010043">
    <property type="term" value="P:response to zinc ion"/>
    <property type="evidence" value="ECO:0007669"/>
    <property type="project" value="TreeGrafter"/>
</dbReference>
<feature type="transmembrane region" description="Helical" evidence="7">
    <location>
        <begin position="165"/>
        <end position="190"/>
    </location>
</feature>
<feature type="transmembrane region" description="Helical" evidence="7">
    <location>
        <begin position="92"/>
        <end position="112"/>
    </location>
</feature>
<feature type="transmembrane region" description="Helical" evidence="7">
    <location>
        <begin position="202"/>
        <end position="224"/>
    </location>
</feature>
<dbReference type="GO" id="GO:0043190">
    <property type="term" value="C:ATP-binding cassette (ABC) transporter complex"/>
    <property type="evidence" value="ECO:0007669"/>
    <property type="project" value="InterPro"/>
</dbReference>
<dbReference type="InterPro" id="IPR001626">
    <property type="entry name" value="ABC_TroCD"/>
</dbReference>
<feature type="transmembrane region" description="Helical" evidence="7">
    <location>
        <begin position="64"/>
        <end position="85"/>
    </location>
</feature>
<dbReference type="KEGG" id="sva:SVA_2444"/>
<dbReference type="PANTHER" id="PTHR30477">
    <property type="entry name" value="ABC-TRANSPORTER METAL-BINDING PROTEIN"/>
    <property type="match status" value="1"/>
</dbReference>
<gene>
    <name evidence="8" type="ORF">SVA_2444</name>
</gene>
<keyword evidence="4 7" id="KW-1133">Transmembrane helix</keyword>
<dbReference type="OrthoDB" id="14209at2"/>
<dbReference type="Pfam" id="PF00950">
    <property type="entry name" value="ABC-3"/>
    <property type="match status" value="2"/>
</dbReference>
<dbReference type="SUPFAM" id="SSF81345">
    <property type="entry name" value="ABC transporter involved in vitamin B12 uptake, BtuC"/>
    <property type="match status" value="1"/>
</dbReference>
<dbReference type="AlphaFoldDB" id="A0A1B4V8M3"/>
<dbReference type="InterPro" id="IPR037294">
    <property type="entry name" value="ABC_BtuC-like"/>
</dbReference>
<sequence>MSTEALDPVILVPALLAGLLVLATHVPLGRQVLARGIIFIDLAVAQVAGLGVIAAYALDMQPGAFGVQLAAVVAALAAAALLRYAESRWPEILEALIGGLFVVAASIAVLLLAGNPHGGEHLRDLLTGQILWVSPSALVVAAAVYAVVLAAWFGLRARQGGTAFYVLFAVTVTVSVQLVGVYLVFASLILPALAVRRLGTGAGLVCGYAIGGIGYALGIVLSALLDLPTGAVVVCTLALVAGLGGFIRARAGRAPDGEAA</sequence>
<keyword evidence="9" id="KW-1185">Reference proteome</keyword>